<feature type="compositionally biased region" description="Low complexity" evidence="1">
    <location>
        <begin position="1"/>
        <end position="19"/>
    </location>
</feature>
<sequence length="342" mass="36068">MSTDVDTASTVDTSASNTDETSTGMPTGAIVAIVIAVLLCVGALVWVGLRHYGIIGGITPPSNDSGNGNDSDSGNGNDSDSGSGTHKGTHKGSHKDTDSGTHKGSHKDTDSGTHKGSHKGTDSDTGSDTEIIDPTTGLTCGDDNDCKKHAPLSKCDIWNRTGCYNPKCTADSDCKDPNNPICDTQSNSCVNSKCVALFGKTSLGDWYEQKSNNQCLPPCSANNVSRSNSGWCKESDASKCPSGWQFKQVKGNPDGNGHGGSEVDSNVCVPVTNCPPGWSVEKNKPEGYCVPPCRDNTRPYREEGYCVYNSSGDCLLGYSKYTNSDGMGWPHYIDYCGPSTKT</sequence>
<protein>
    <submittedName>
        <fullName evidence="3">Uncharacterized protein</fullName>
    </submittedName>
</protein>
<proteinExistence type="predicted"/>
<dbReference type="AlphaFoldDB" id="A0A6C0H466"/>
<feature type="compositionally biased region" description="Basic and acidic residues" evidence="1">
    <location>
        <begin position="94"/>
        <end position="113"/>
    </location>
</feature>
<feature type="region of interest" description="Disordered" evidence="1">
    <location>
        <begin position="1"/>
        <end position="24"/>
    </location>
</feature>
<feature type="transmembrane region" description="Helical" evidence="2">
    <location>
        <begin position="29"/>
        <end position="49"/>
    </location>
</feature>
<evidence type="ECO:0000313" key="3">
    <source>
        <dbReference type="EMBL" id="QHT74833.1"/>
    </source>
</evidence>
<accession>A0A6C0H466</accession>
<keyword evidence="2" id="KW-0812">Transmembrane</keyword>
<dbReference type="EMBL" id="MN739858">
    <property type="protein sequence ID" value="QHT74833.1"/>
    <property type="molecule type" value="Genomic_DNA"/>
</dbReference>
<feature type="compositionally biased region" description="Low complexity" evidence="1">
    <location>
        <begin position="62"/>
        <end position="84"/>
    </location>
</feature>
<feature type="region of interest" description="Disordered" evidence="1">
    <location>
        <begin position="59"/>
        <end position="130"/>
    </location>
</feature>
<keyword evidence="2" id="KW-1133">Transmembrane helix</keyword>
<name>A0A6C0H466_9ZZZZ</name>
<reference evidence="3" key="1">
    <citation type="journal article" date="2020" name="Nature">
        <title>Giant virus diversity and host interactions through global metagenomics.</title>
        <authorList>
            <person name="Schulz F."/>
            <person name="Roux S."/>
            <person name="Paez-Espino D."/>
            <person name="Jungbluth S."/>
            <person name="Walsh D.A."/>
            <person name="Denef V.J."/>
            <person name="McMahon K.D."/>
            <person name="Konstantinidis K.T."/>
            <person name="Eloe-Fadrosh E.A."/>
            <person name="Kyrpides N.C."/>
            <person name="Woyke T."/>
        </authorList>
    </citation>
    <scope>NUCLEOTIDE SEQUENCE</scope>
    <source>
        <strain evidence="3">GVMAG-M-3300023179-62</strain>
    </source>
</reference>
<organism evidence="3">
    <name type="scientific">viral metagenome</name>
    <dbReference type="NCBI Taxonomy" id="1070528"/>
    <lineage>
        <taxon>unclassified sequences</taxon>
        <taxon>metagenomes</taxon>
        <taxon>organismal metagenomes</taxon>
    </lineage>
</organism>
<keyword evidence="2" id="KW-0472">Membrane</keyword>
<evidence type="ECO:0000256" key="2">
    <source>
        <dbReference type="SAM" id="Phobius"/>
    </source>
</evidence>
<evidence type="ECO:0000256" key="1">
    <source>
        <dbReference type="SAM" id="MobiDB-lite"/>
    </source>
</evidence>